<gene>
    <name evidence="8" type="ORF">DL762_003875</name>
</gene>
<comment type="similarity">
    <text evidence="2">Belongs to the uricase family.</text>
</comment>
<evidence type="ECO:0000256" key="6">
    <source>
        <dbReference type="ARBA" id="ARBA00031317"/>
    </source>
</evidence>
<dbReference type="Proteomes" id="UP000294003">
    <property type="component" value="Unassembled WGS sequence"/>
</dbReference>
<reference evidence="8 9" key="1">
    <citation type="submission" date="2018-06" db="EMBL/GenBank/DDBJ databases">
        <title>Complete Genomes of Monosporascus.</title>
        <authorList>
            <person name="Robinson A.J."/>
            <person name="Natvig D.O."/>
        </authorList>
    </citation>
    <scope>NUCLEOTIDE SEQUENCE [LARGE SCALE GENOMIC DNA]</scope>
    <source>
        <strain evidence="8 9">CBS 609.92</strain>
    </source>
</reference>
<comment type="pathway">
    <text evidence="1">Purine metabolism; urate degradation; (S)-allantoin from urate: step 1/3.</text>
</comment>
<evidence type="ECO:0000256" key="2">
    <source>
        <dbReference type="ARBA" id="ARBA00009760"/>
    </source>
</evidence>
<dbReference type="EC" id="1.7.3.3" evidence="3"/>
<dbReference type="EMBL" id="QJNS01000091">
    <property type="protein sequence ID" value="RYO88125.1"/>
    <property type="molecule type" value="Genomic_DNA"/>
</dbReference>
<keyword evidence="9" id="KW-1185">Reference proteome</keyword>
<dbReference type="PANTHER" id="PTHR42874:SF1">
    <property type="entry name" value="URICASE"/>
    <property type="match status" value="1"/>
</dbReference>
<dbReference type="CDD" id="cd00445">
    <property type="entry name" value="Uricase"/>
    <property type="match status" value="1"/>
</dbReference>
<dbReference type="NCBIfam" id="TIGR03383">
    <property type="entry name" value="urate_oxi"/>
    <property type="match status" value="1"/>
</dbReference>
<evidence type="ECO:0000313" key="9">
    <source>
        <dbReference type="Proteomes" id="UP000294003"/>
    </source>
</evidence>
<evidence type="ECO:0000256" key="7">
    <source>
        <dbReference type="SAM" id="MobiDB-lite"/>
    </source>
</evidence>
<evidence type="ECO:0000313" key="8">
    <source>
        <dbReference type="EMBL" id="RYO88125.1"/>
    </source>
</evidence>
<proteinExistence type="inferred from homology"/>
<evidence type="ECO:0000256" key="5">
    <source>
        <dbReference type="ARBA" id="ARBA00023002"/>
    </source>
</evidence>
<dbReference type="Pfam" id="PF01014">
    <property type="entry name" value="Uricase"/>
    <property type="match status" value="2"/>
</dbReference>
<evidence type="ECO:0000256" key="3">
    <source>
        <dbReference type="ARBA" id="ARBA00012598"/>
    </source>
</evidence>
<comment type="caution">
    <text evidence="8">The sequence shown here is derived from an EMBL/GenBank/DDBJ whole genome shotgun (WGS) entry which is preliminary data.</text>
</comment>
<dbReference type="PROSITE" id="PS00366">
    <property type="entry name" value="URICASE"/>
    <property type="match status" value="1"/>
</dbReference>
<evidence type="ECO:0000256" key="1">
    <source>
        <dbReference type="ARBA" id="ARBA00004831"/>
    </source>
</evidence>
<organism evidence="8 9">
    <name type="scientific">Monosporascus cannonballus</name>
    <dbReference type="NCBI Taxonomy" id="155416"/>
    <lineage>
        <taxon>Eukaryota</taxon>
        <taxon>Fungi</taxon>
        <taxon>Dikarya</taxon>
        <taxon>Ascomycota</taxon>
        <taxon>Pezizomycotina</taxon>
        <taxon>Sordariomycetes</taxon>
        <taxon>Xylariomycetidae</taxon>
        <taxon>Xylariales</taxon>
        <taxon>Xylariales incertae sedis</taxon>
        <taxon>Monosporascus</taxon>
    </lineage>
</organism>
<dbReference type="InterPro" id="IPR002042">
    <property type="entry name" value="Uricase"/>
</dbReference>
<sequence>MSSRPLFELILGTDRRDPDVANAGQQPQGTYRRRRAPDDTKHHDSLSRAWGAHLTPHISANLGPYVSDIPSQLLFVEDQRDAATQVGSDPRYGKDNVRVYKVHRDEAAGTQSVTEMTVCCMLEGQIEESYTKADNSVVVATDSIKNTIYIKAKEHPVNPPELYASILGQHFLDTYPHISAANVSVVVHRWTRMVVDGKPHPHSFLRDGEETRNAEVRVTREGIEVTSGIAKLLVLKSTGSQFHGFVRDEFTTLPETWDRILSTDVDATWKWTTFPTLAALKEKVGAFDKAWEDARNICLKTFAEEDSPSVQATMYKMSEKILEAAPGVASVSLALPNKHYFEIDLSWHKGLKNTGKDAEVYAPQSGPNGLIKCTVSRS</sequence>
<protein>
    <recommendedName>
        <fullName evidence="3">factor independent urate hydroxylase</fullName>
        <ecNumber evidence="3">1.7.3.3</ecNumber>
    </recommendedName>
    <alternativeName>
        <fullName evidence="6">Urate oxidase</fullName>
    </alternativeName>
</protein>
<keyword evidence="4" id="KW-0659">Purine metabolism</keyword>
<feature type="compositionally biased region" description="Basic and acidic residues" evidence="7">
    <location>
        <begin position="36"/>
        <end position="45"/>
    </location>
</feature>
<keyword evidence="5" id="KW-0560">Oxidoreductase</keyword>
<dbReference type="PRINTS" id="PR00093">
    <property type="entry name" value="URICASE"/>
</dbReference>
<dbReference type="Gene3D" id="3.10.270.10">
    <property type="entry name" value="Urate Oxidase"/>
    <property type="match status" value="1"/>
</dbReference>
<dbReference type="InterPro" id="IPR019842">
    <property type="entry name" value="Uricase_CS"/>
</dbReference>
<accession>A0ABY0H999</accession>
<name>A0ABY0H999_9PEZI</name>
<dbReference type="SUPFAM" id="SSF55620">
    <property type="entry name" value="Tetrahydrobiopterin biosynthesis enzymes-like"/>
    <property type="match status" value="2"/>
</dbReference>
<evidence type="ECO:0000256" key="4">
    <source>
        <dbReference type="ARBA" id="ARBA00022631"/>
    </source>
</evidence>
<feature type="region of interest" description="Disordered" evidence="7">
    <location>
        <begin position="11"/>
        <end position="45"/>
    </location>
</feature>
<dbReference type="PANTHER" id="PTHR42874">
    <property type="entry name" value="URICASE"/>
    <property type="match status" value="1"/>
</dbReference>